<organism evidence="3 4">
    <name type="scientific">Paenibacillus sedimenti</name>
    <dbReference type="NCBI Taxonomy" id="2770274"/>
    <lineage>
        <taxon>Bacteria</taxon>
        <taxon>Bacillati</taxon>
        <taxon>Bacillota</taxon>
        <taxon>Bacilli</taxon>
        <taxon>Bacillales</taxon>
        <taxon>Paenibacillaceae</taxon>
        <taxon>Paenibacillus</taxon>
    </lineage>
</organism>
<dbReference type="EMBL" id="JACVVD010000013">
    <property type="protein sequence ID" value="MBD0383880.1"/>
    <property type="molecule type" value="Genomic_DNA"/>
</dbReference>
<dbReference type="Proteomes" id="UP000650466">
    <property type="component" value="Unassembled WGS sequence"/>
</dbReference>
<accession>A0A926KTS5</accession>
<keyword evidence="4" id="KW-1185">Reference proteome</keyword>
<dbReference type="Pfam" id="PF03235">
    <property type="entry name" value="GmrSD_N"/>
    <property type="match status" value="1"/>
</dbReference>
<name>A0A926KTS5_9BACL</name>
<feature type="domain" description="GmrSD restriction endonucleases C-terminal" evidence="2">
    <location>
        <begin position="455"/>
        <end position="588"/>
    </location>
</feature>
<reference evidence="3" key="1">
    <citation type="submission" date="2020-09" db="EMBL/GenBank/DDBJ databases">
        <title>Draft Genome Sequence of Paenibacillus sp. WST5.</title>
        <authorList>
            <person name="Bao Z."/>
        </authorList>
    </citation>
    <scope>NUCLEOTIDE SEQUENCE</scope>
    <source>
        <strain evidence="3">WST5</strain>
    </source>
</reference>
<protein>
    <submittedName>
        <fullName evidence="3">DUF262 domain-containing protein</fullName>
    </submittedName>
</protein>
<evidence type="ECO:0000313" key="4">
    <source>
        <dbReference type="Proteomes" id="UP000650466"/>
    </source>
</evidence>
<evidence type="ECO:0000259" key="2">
    <source>
        <dbReference type="Pfam" id="PF07510"/>
    </source>
</evidence>
<gene>
    <name evidence="3" type="ORF">ICC18_27780</name>
</gene>
<evidence type="ECO:0000313" key="3">
    <source>
        <dbReference type="EMBL" id="MBD0383880.1"/>
    </source>
</evidence>
<comment type="caution">
    <text evidence="3">The sequence shown here is derived from an EMBL/GenBank/DDBJ whole genome shotgun (WGS) entry which is preliminary data.</text>
</comment>
<dbReference type="PANTHER" id="PTHR35149:SF1">
    <property type="entry name" value="DUF5655 DOMAIN-CONTAINING PROTEIN"/>
    <property type="match status" value="1"/>
</dbReference>
<evidence type="ECO:0000259" key="1">
    <source>
        <dbReference type="Pfam" id="PF03235"/>
    </source>
</evidence>
<dbReference type="InterPro" id="IPR011089">
    <property type="entry name" value="GmrSD_C"/>
</dbReference>
<sequence length="592" mass="69052">MDNNLTIIPVSSIFTNISYVVPIYQRNYAWGDMEIEQLIEDIDSSIDNSNKNYFLGNLIVNQADNNVYEVIDGQQRLTTLFLLENYLGLNFTKDALRFEAREKSNRTLNMINNGDSAELLEELVSVEILKGYQIIDNYFKTKDIDKNKLISKLEKVFLVRVQVPQGIDLNHYFEIMNTRGEQLELHEIAKAKFLEVLDTEHDKKTAALIWEKCSNMDSYIQMNFSPKVRMSLFTKEWASIKDNLDDFDSIRKCIPKDDEDKNLVLLIEILKNKKLLNNVVSKNEVENERFESIISFPNFLLQVNAVISKLEEEDSTLDDKHFLNNLSWAWDDADKAKNFLYHMLKCRVLFDKYILKREYARDYKEIGKWSLQRLEKYSDVNGDKPKYIGTFGDDDSRNNKQIRTLQSCLRITYTSPKTMHWISLVLTGLLENETCDIIKILEDYCKTKIIETRFEDASGFGFERIIFTYLDYLLYKNGYSCLGKEIIHPMHDDWQFQFRSSVEHFQPQHPIEGVKWESDDLDGFGNLALITVSGNSKFSNLPPVGKISSYPSVIEQSLKLKIMKELVTLDDEGWTEAKASKHKEEMFRIMKG</sequence>
<dbReference type="Pfam" id="PF07510">
    <property type="entry name" value="GmrSD_C"/>
    <property type="match status" value="1"/>
</dbReference>
<dbReference type="AlphaFoldDB" id="A0A926KTS5"/>
<dbReference type="InterPro" id="IPR004919">
    <property type="entry name" value="GmrSD_N"/>
</dbReference>
<dbReference type="PANTHER" id="PTHR35149">
    <property type="entry name" value="SLL5132 PROTEIN"/>
    <property type="match status" value="1"/>
</dbReference>
<proteinExistence type="predicted"/>
<dbReference type="RefSeq" id="WP_188177651.1">
    <property type="nucleotide sequence ID" value="NZ_JACVVD010000013.1"/>
</dbReference>
<feature type="domain" description="GmrSD restriction endonucleases N-terminal" evidence="1">
    <location>
        <begin position="11"/>
        <end position="194"/>
    </location>
</feature>